<organism evidence="2 3">
    <name type="scientific">Sistotremastrum suecicum HHB10207 ss-3</name>
    <dbReference type="NCBI Taxonomy" id="1314776"/>
    <lineage>
        <taxon>Eukaryota</taxon>
        <taxon>Fungi</taxon>
        <taxon>Dikarya</taxon>
        <taxon>Basidiomycota</taxon>
        <taxon>Agaricomycotina</taxon>
        <taxon>Agaricomycetes</taxon>
        <taxon>Sistotremastrales</taxon>
        <taxon>Sistotremastraceae</taxon>
        <taxon>Sistotremastrum</taxon>
    </lineage>
</organism>
<reference evidence="2 3" key="1">
    <citation type="journal article" date="2016" name="Mol. Biol. Evol.">
        <title>Comparative Genomics of Early-Diverging Mushroom-Forming Fungi Provides Insights into the Origins of Lignocellulose Decay Capabilities.</title>
        <authorList>
            <person name="Nagy L.G."/>
            <person name="Riley R."/>
            <person name="Tritt A."/>
            <person name="Adam C."/>
            <person name="Daum C."/>
            <person name="Floudas D."/>
            <person name="Sun H."/>
            <person name="Yadav J.S."/>
            <person name="Pangilinan J."/>
            <person name="Larsson K.H."/>
            <person name="Matsuura K."/>
            <person name="Barry K."/>
            <person name="Labutti K."/>
            <person name="Kuo R."/>
            <person name="Ohm R.A."/>
            <person name="Bhattacharya S.S."/>
            <person name="Shirouzu T."/>
            <person name="Yoshinaga Y."/>
            <person name="Martin F.M."/>
            <person name="Grigoriev I.V."/>
            <person name="Hibbett D.S."/>
        </authorList>
    </citation>
    <scope>NUCLEOTIDE SEQUENCE [LARGE SCALE GENOMIC DNA]</scope>
    <source>
        <strain evidence="2 3">HHB10207 ss-3</strain>
    </source>
</reference>
<evidence type="ECO:0000256" key="1">
    <source>
        <dbReference type="SAM" id="Phobius"/>
    </source>
</evidence>
<dbReference type="OrthoDB" id="3232296at2759"/>
<feature type="transmembrane region" description="Helical" evidence="1">
    <location>
        <begin position="235"/>
        <end position="257"/>
    </location>
</feature>
<feature type="transmembrane region" description="Helical" evidence="1">
    <location>
        <begin position="193"/>
        <end position="214"/>
    </location>
</feature>
<sequence length="289" mass="31958">MNSTNLSAGGAASDTVQGLMLGQHAQTILLFWFSVMIVAQAGLFVLLLTFCLSKSITPRDPALINLTLISFLETFVYLILFYNGSYMDQTPPFTPCLTQAVLKHGLDMGYVTAVFILIVETWLSLRRLGKPPRNDSTALRLYITISTPYLASTFVVIPVIVYAMRFPESVLRESWAFYCTISNTSLGQVSQSLQGVLAAGTLICQGLIVRLIIIHRSRNELLSTNMLDASKGIRVGVFLILEIILLLFSSGMFEAWVVLRTSVLAVAPILLLGVFATQSVCYKLSRRFR</sequence>
<feature type="transmembrane region" description="Helical" evidence="1">
    <location>
        <begin position="62"/>
        <end position="82"/>
    </location>
</feature>
<feature type="transmembrane region" description="Helical" evidence="1">
    <location>
        <begin position="108"/>
        <end position="129"/>
    </location>
</feature>
<keyword evidence="3" id="KW-1185">Reference proteome</keyword>
<dbReference type="Proteomes" id="UP000076798">
    <property type="component" value="Unassembled WGS sequence"/>
</dbReference>
<evidence type="ECO:0008006" key="4">
    <source>
        <dbReference type="Google" id="ProtNLM"/>
    </source>
</evidence>
<gene>
    <name evidence="2" type="ORF">SISSUDRAFT_705491</name>
</gene>
<evidence type="ECO:0000313" key="3">
    <source>
        <dbReference type="Proteomes" id="UP000076798"/>
    </source>
</evidence>
<proteinExistence type="predicted"/>
<feature type="transmembrane region" description="Helical" evidence="1">
    <location>
        <begin position="29"/>
        <end position="50"/>
    </location>
</feature>
<accession>A0A166DTM3</accession>
<keyword evidence="1" id="KW-0812">Transmembrane</keyword>
<keyword evidence="1" id="KW-1133">Transmembrane helix</keyword>
<dbReference type="EMBL" id="KV428055">
    <property type="protein sequence ID" value="KZT38878.1"/>
    <property type="molecule type" value="Genomic_DNA"/>
</dbReference>
<protein>
    <recommendedName>
        <fullName evidence="4">G-protein coupled receptors family 1 profile domain-containing protein</fullName>
    </recommendedName>
</protein>
<evidence type="ECO:0000313" key="2">
    <source>
        <dbReference type="EMBL" id="KZT38878.1"/>
    </source>
</evidence>
<keyword evidence="1" id="KW-0472">Membrane</keyword>
<feature type="transmembrane region" description="Helical" evidence="1">
    <location>
        <begin position="263"/>
        <end position="282"/>
    </location>
</feature>
<feature type="transmembrane region" description="Helical" evidence="1">
    <location>
        <begin position="141"/>
        <end position="164"/>
    </location>
</feature>
<name>A0A166DTM3_9AGAM</name>
<dbReference type="AlphaFoldDB" id="A0A166DTM3"/>